<dbReference type="Pfam" id="PF07022">
    <property type="entry name" value="Phage_CI_repr"/>
    <property type="match status" value="1"/>
</dbReference>
<dbReference type="RefSeq" id="WP_015514277.1">
    <property type="nucleotide sequence ID" value="NC_021009.1"/>
</dbReference>
<dbReference type="EMBL" id="FP929038">
    <property type="protein sequence ID" value="CBK80709.1"/>
    <property type="molecule type" value="Genomic_DNA"/>
</dbReference>
<dbReference type="PROSITE" id="PS50943">
    <property type="entry name" value="HTH_CROC1"/>
    <property type="match status" value="1"/>
</dbReference>
<protein>
    <submittedName>
        <fullName evidence="3">Helix-turn-helix</fullName>
    </submittedName>
</protein>
<dbReference type="SMART" id="SM00530">
    <property type="entry name" value="HTH_XRE"/>
    <property type="match status" value="1"/>
</dbReference>
<dbReference type="AlphaFoldDB" id="D4J8N8"/>
<dbReference type="InterPro" id="IPR001387">
    <property type="entry name" value="Cro/C1-type_HTH"/>
</dbReference>
<dbReference type="CDD" id="cd00093">
    <property type="entry name" value="HTH_XRE"/>
    <property type="match status" value="1"/>
</dbReference>
<dbReference type="GO" id="GO:0003677">
    <property type="term" value="F:DNA binding"/>
    <property type="evidence" value="ECO:0007669"/>
    <property type="project" value="UniProtKB-KW"/>
</dbReference>
<gene>
    <name evidence="3" type="ORF">CC1_19820</name>
</gene>
<evidence type="ECO:0000313" key="3">
    <source>
        <dbReference type="EMBL" id="CBK80709.1"/>
    </source>
</evidence>
<sequence length="114" mass="13058">MTIGERVFFLLDKYAIQQKELADAINVSKATVNGWKTRKGSPSSDLIVPIAKFFHVSTDYLLTGSEAESRILSLEDEEWLNIVHQIPEDRQAMCKDFLRTHMVIPDKYTTKKQA</sequence>
<dbReference type="Gene3D" id="1.10.260.40">
    <property type="entry name" value="lambda repressor-like DNA-binding domains"/>
    <property type="match status" value="1"/>
</dbReference>
<feature type="domain" description="HTH cro/C1-type" evidence="2">
    <location>
        <begin position="18"/>
        <end position="61"/>
    </location>
</feature>
<dbReference type="HOGENOM" id="CLU_066192_19_1_9"/>
<organism evidence="3 4">
    <name type="scientific">Coprococcus catus GD/7</name>
    <dbReference type="NCBI Taxonomy" id="717962"/>
    <lineage>
        <taxon>Bacteria</taxon>
        <taxon>Bacillati</taxon>
        <taxon>Bacillota</taxon>
        <taxon>Clostridia</taxon>
        <taxon>Lachnospirales</taxon>
        <taxon>Lachnospiraceae</taxon>
        <taxon>Coprococcus</taxon>
    </lineage>
</organism>
<accession>D4J8N8</accession>
<dbReference type="PATRIC" id="fig|717962.3.peg.1820"/>
<dbReference type="InterPro" id="IPR010982">
    <property type="entry name" value="Lambda_DNA-bd_dom_sf"/>
</dbReference>
<keyword evidence="1" id="KW-0238">DNA-binding</keyword>
<dbReference type="InterPro" id="IPR010744">
    <property type="entry name" value="Phage_CI_N"/>
</dbReference>
<dbReference type="KEGG" id="cct:CC1_19820"/>
<dbReference type="PANTHER" id="PTHR46558">
    <property type="entry name" value="TRACRIPTIONAL REGULATORY PROTEIN-RELATED-RELATED"/>
    <property type="match status" value="1"/>
</dbReference>
<evidence type="ECO:0000313" key="4">
    <source>
        <dbReference type="Proteomes" id="UP000008798"/>
    </source>
</evidence>
<dbReference type="PANTHER" id="PTHR46558:SF11">
    <property type="entry name" value="HTH-TYPE TRANSCRIPTIONAL REGULATOR XRE"/>
    <property type="match status" value="1"/>
</dbReference>
<reference evidence="3 4" key="1">
    <citation type="submission" date="2010-03" db="EMBL/GenBank/DDBJ databases">
        <title>The genome sequence of Coprococcus catus GD/7.</title>
        <authorList>
            <consortium name="metaHIT consortium -- http://www.metahit.eu/"/>
            <person name="Pajon A."/>
            <person name="Turner K."/>
            <person name="Parkhill J."/>
            <person name="Duncan S."/>
            <person name="Flint H."/>
        </authorList>
    </citation>
    <scope>NUCLEOTIDE SEQUENCE [LARGE SCALE GENOMIC DNA]</scope>
    <source>
        <strain evidence="3 4">GD/7</strain>
    </source>
</reference>
<name>D4J8N8_9FIRM</name>
<dbReference type="GO" id="GO:0045892">
    <property type="term" value="P:negative regulation of DNA-templated transcription"/>
    <property type="evidence" value="ECO:0007669"/>
    <property type="project" value="InterPro"/>
</dbReference>
<evidence type="ECO:0000256" key="1">
    <source>
        <dbReference type="ARBA" id="ARBA00023125"/>
    </source>
</evidence>
<dbReference type="SUPFAM" id="SSF47413">
    <property type="entry name" value="lambda repressor-like DNA-binding domains"/>
    <property type="match status" value="1"/>
</dbReference>
<reference evidence="3 4" key="2">
    <citation type="submission" date="2010-03" db="EMBL/GenBank/DDBJ databases">
        <authorList>
            <person name="Pajon A."/>
        </authorList>
    </citation>
    <scope>NUCLEOTIDE SEQUENCE [LARGE SCALE GENOMIC DNA]</scope>
    <source>
        <strain evidence="3 4">GD/7</strain>
    </source>
</reference>
<proteinExistence type="predicted"/>
<dbReference type="Proteomes" id="UP000008798">
    <property type="component" value="Chromosome"/>
</dbReference>
<evidence type="ECO:0000259" key="2">
    <source>
        <dbReference type="PROSITE" id="PS50943"/>
    </source>
</evidence>